<evidence type="ECO:0000256" key="6">
    <source>
        <dbReference type="ARBA" id="ARBA00022692"/>
    </source>
</evidence>
<keyword evidence="16" id="KW-1185">Reference proteome</keyword>
<accession>A0A0P1LNS9</accession>
<keyword evidence="5" id="KW-0997">Cell inner membrane</keyword>
<dbReference type="Pfam" id="PF03544">
    <property type="entry name" value="TonB_C"/>
    <property type="match status" value="1"/>
</dbReference>
<dbReference type="Proteomes" id="UP000182200">
    <property type="component" value="Unassembled WGS sequence"/>
</dbReference>
<evidence type="ECO:0000256" key="1">
    <source>
        <dbReference type="ARBA" id="ARBA00004383"/>
    </source>
</evidence>
<sequence length="224" mass="25176">MPVIKKPEADLRLRWRKWIELGLVIALLLVIVAFRFFPKDIGRGKKILTVEQEIIKPEEIPQTRQENRPPPPPRPPIPIEAPSDEALSDIDIDISSELDITKEVAPPPPKEELSKKEEEIPFEEQFFMVVEEMPEIIGGLESIQRNVVYPEIAIRAGVEGTVYVMAFVDENGNVVRADVVKGIGAGCDEAAQAAVMKAKFKPGKQRGKPVKVRVMIPIRFKLKK</sequence>
<keyword evidence="3" id="KW-0813">Transport</keyword>
<dbReference type="GO" id="GO:0055085">
    <property type="term" value="P:transmembrane transport"/>
    <property type="evidence" value="ECO:0007669"/>
    <property type="project" value="InterPro"/>
</dbReference>
<dbReference type="EMBL" id="FAOP01000002">
    <property type="protein sequence ID" value="CUU01614.1"/>
    <property type="molecule type" value="Genomic_DNA"/>
</dbReference>
<dbReference type="Proteomes" id="UP000182011">
    <property type="component" value="Unassembled WGS sequence"/>
</dbReference>
<evidence type="ECO:0000256" key="9">
    <source>
        <dbReference type="ARBA" id="ARBA00023136"/>
    </source>
</evidence>
<evidence type="ECO:0000256" key="2">
    <source>
        <dbReference type="ARBA" id="ARBA00006555"/>
    </source>
</evidence>
<evidence type="ECO:0000256" key="3">
    <source>
        <dbReference type="ARBA" id="ARBA00022448"/>
    </source>
</evidence>
<dbReference type="EMBL" id="CZVI01000004">
    <property type="protein sequence ID" value="CUS81418.1"/>
    <property type="molecule type" value="Genomic_DNA"/>
</dbReference>
<evidence type="ECO:0000313" key="13">
    <source>
        <dbReference type="EMBL" id="CUS81418.1"/>
    </source>
</evidence>
<evidence type="ECO:0000256" key="10">
    <source>
        <dbReference type="SAM" id="MobiDB-lite"/>
    </source>
</evidence>
<evidence type="ECO:0000256" key="4">
    <source>
        <dbReference type="ARBA" id="ARBA00022475"/>
    </source>
</evidence>
<dbReference type="GO" id="GO:0098797">
    <property type="term" value="C:plasma membrane protein complex"/>
    <property type="evidence" value="ECO:0007669"/>
    <property type="project" value="TreeGrafter"/>
</dbReference>
<dbReference type="GO" id="GO:0015031">
    <property type="term" value="P:protein transport"/>
    <property type="evidence" value="ECO:0007669"/>
    <property type="project" value="UniProtKB-KW"/>
</dbReference>
<feature type="domain" description="TonB C-terminal" evidence="12">
    <location>
        <begin position="134"/>
        <end position="224"/>
    </location>
</feature>
<evidence type="ECO:0000256" key="11">
    <source>
        <dbReference type="SAM" id="Phobius"/>
    </source>
</evidence>
<dbReference type="Gene3D" id="3.30.1150.10">
    <property type="match status" value="1"/>
</dbReference>
<dbReference type="InterPro" id="IPR006260">
    <property type="entry name" value="TonB/TolA_C"/>
</dbReference>
<accession>A0A0S4MRF5</accession>
<comment type="subcellular location">
    <subcellularLocation>
        <location evidence="1">Cell inner membrane</location>
        <topology evidence="1">Single-pass membrane protein</topology>
        <orientation evidence="1">Periplasmic side</orientation>
    </subcellularLocation>
</comment>
<dbReference type="InterPro" id="IPR037682">
    <property type="entry name" value="TonB_C"/>
</dbReference>
<evidence type="ECO:0000259" key="12">
    <source>
        <dbReference type="PROSITE" id="PS52015"/>
    </source>
</evidence>
<dbReference type="AlphaFoldDB" id="A0A0P1M667"/>
<reference evidence="13 16" key="2">
    <citation type="submission" date="2015-11" db="EMBL/GenBank/DDBJ databases">
        <authorList>
            <person name="Varghese N."/>
        </authorList>
    </citation>
    <scope>NUCLEOTIDE SEQUENCE [LARGE SCALE GENOMIC DNA]</scope>
    <source>
        <strain evidence="13 16">JGI-8</strain>
    </source>
</reference>
<dbReference type="GO" id="GO:0031992">
    <property type="term" value="F:energy transducer activity"/>
    <property type="evidence" value="ECO:0007669"/>
    <property type="project" value="TreeGrafter"/>
</dbReference>
<evidence type="ECO:0000256" key="7">
    <source>
        <dbReference type="ARBA" id="ARBA00022927"/>
    </source>
</evidence>
<accession>A0A0P1M667</accession>
<proteinExistence type="inferred from homology"/>
<dbReference type="PANTHER" id="PTHR33446:SF2">
    <property type="entry name" value="PROTEIN TONB"/>
    <property type="match status" value="1"/>
</dbReference>
<gene>
    <name evidence="14" type="ORF">JGI4_00318</name>
    <name evidence="13" type="ORF">JGI8_00510</name>
</gene>
<dbReference type="OrthoDB" id="9812355at2"/>
<keyword evidence="7" id="KW-0653">Protein transport</keyword>
<dbReference type="STRING" id="1633631.GCA_001442925_00320"/>
<keyword evidence="4" id="KW-1003">Cell membrane</keyword>
<feature type="transmembrane region" description="Helical" evidence="11">
    <location>
        <begin position="18"/>
        <end position="37"/>
    </location>
</feature>
<name>A0A0P1M667_9BACT</name>
<evidence type="ECO:0000313" key="14">
    <source>
        <dbReference type="EMBL" id="CUU01614.1"/>
    </source>
</evidence>
<keyword evidence="9 11" id="KW-0472">Membrane</keyword>
<dbReference type="RefSeq" id="WP_047133904.1">
    <property type="nucleotide sequence ID" value="NZ_CZVI01000004.1"/>
</dbReference>
<dbReference type="SUPFAM" id="SSF74653">
    <property type="entry name" value="TolA/TonB C-terminal domain"/>
    <property type="match status" value="1"/>
</dbReference>
<accession>A0A0P1LUJ9</accession>
<reference evidence="14 15" key="1">
    <citation type="submission" date="2015-11" db="EMBL/GenBank/DDBJ databases">
        <authorList>
            <person name="Zhang Y."/>
            <person name="Guo Z."/>
        </authorList>
    </citation>
    <scope>NUCLEOTIDE SEQUENCE [LARGE SCALE GENOMIC DNA]</scope>
    <source>
        <strain evidence="14">JGI-4</strain>
    </source>
</reference>
<evidence type="ECO:0000256" key="5">
    <source>
        <dbReference type="ARBA" id="ARBA00022519"/>
    </source>
</evidence>
<dbReference type="PROSITE" id="PS52015">
    <property type="entry name" value="TONB_CTD"/>
    <property type="match status" value="1"/>
</dbReference>
<feature type="region of interest" description="Disordered" evidence="10">
    <location>
        <begin position="58"/>
        <end position="82"/>
    </location>
</feature>
<keyword evidence="8 11" id="KW-1133">Transmembrane helix</keyword>
<dbReference type="InterPro" id="IPR051045">
    <property type="entry name" value="TonB-dependent_transducer"/>
</dbReference>
<comment type="similarity">
    <text evidence="2">Belongs to the TonB family.</text>
</comment>
<accession>A0A0N7MUX6</accession>
<accession>A0A0P1MQC6</accession>
<dbReference type="PANTHER" id="PTHR33446">
    <property type="entry name" value="PROTEIN TONB-RELATED"/>
    <property type="match status" value="1"/>
</dbReference>
<feature type="compositionally biased region" description="Pro residues" evidence="10">
    <location>
        <begin position="68"/>
        <end position="79"/>
    </location>
</feature>
<protein>
    <submittedName>
        <fullName evidence="14">Protein TonB</fullName>
    </submittedName>
</protein>
<evidence type="ECO:0000313" key="16">
    <source>
        <dbReference type="Proteomes" id="UP000182200"/>
    </source>
</evidence>
<dbReference type="NCBIfam" id="TIGR01352">
    <property type="entry name" value="tonB_Cterm"/>
    <property type="match status" value="1"/>
</dbReference>
<organism evidence="14 15">
    <name type="scientific">Candidatus Kryptonium thompsonii</name>
    <dbReference type="NCBI Taxonomy" id="1633631"/>
    <lineage>
        <taxon>Bacteria</taxon>
        <taxon>Pseudomonadati</taxon>
        <taxon>Candidatus Kryptoniota</taxon>
        <taxon>Candidatus Kryptonium</taxon>
    </lineage>
</organism>
<evidence type="ECO:0000256" key="8">
    <source>
        <dbReference type="ARBA" id="ARBA00022989"/>
    </source>
</evidence>
<accession>A0A0P1LJ85</accession>
<accession>A0A0P1LMW5</accession>
<feature type="compositionally biased region" description="Basic and acidic residues" evidence="10">
    <location>
        <begin position="58"/>
        <end position="67"/>
    </location>
</feature>
<evidence type="ECO:0000313" key="15">
    <source>
        <dbReference type="Proteomes" id="UP000182011"/>
    </source>
</evidence>
<keyword evidence="6 11" id="KW-0812">Transmembrane</keyword>